<proteinExistence type="predicted"/>
<sequence>MARTVTGRTLGEIQCAMHKMDAEGAKERCFFTAFQTLRQKDRGKRFFSDRNVA</sequence>
<accession>Q0I292</accession>
<protein>
    <submittedName>
        <fullName evidence="1">Uncharacterized protein</fullName>
    </submittedName>
</protein>
<name>Q0I292_HISS1</name>
<dbReference type="EMBL" id="CP000436">
    <property type="protein sequence ID" value="ABI26070.1"/>
    <property type="molecule type" value="Genomic_DNA"/>
</dbReference>
<dbReference type="AlphaFoldDB" id="Q0I292"/>
<gene>
    <name evidence="1" type="ORF">HS_0460a</name>
</gene>
<evidence type="ECO:0000313" key="1">
    <source>
        <dbReference type="EMBL" id="ABI26070.1"/>
    </source>
</evidence>
<dbReference type="HOGENOM" id="CLU_3062104_0_0_6"/>
<reference evidence="1" key="1">
    <citation type="submission" date="2006-08" db="EMBL/GenBank/DDBJ databases">
        <title>Complete genome sequence of Haemophilus somnus 129PT.</title>
        <authorList>
            <person name="Copeland A."/>
            <person name="Lucas S."/>
            <person name="Lapidus A."/>
            <person name="Barry K."/>
            <person name="Glavina del Rio T."/>
            <person name="Hammon N."/>
            <person name="Dalin E."/>
            <person name="Tice H."/>
            <person name="Pitluck S."/>
            <person name="Brettin T.S."/>
            <person name="Bruce D."/>
            <person name="Challacombe J.F."/>
            <person name="Chertkov O."/>
            <person name="Detter J.C."/>
            <person name="Gilna P."/>
            <person name="Han S."/>
            <person name="Misra M."/>
            <person name="Tapia R."/>
            <person name="Thayer N.N."/>
            <person name="Xie G."/>
            <person name="Inzana T.J."/>
            <person name="Duncan A.J."/>
            <person name="Siddaramppa S."/>
            <person name="Richardson P."/>
        </authorList>
    </citation>
    <scope>NUCLEOTIDE SEQUENCE</scope>
    <source>
        <strain evidence="1">129PT</strain>
    </source>
</reference>
<organism evidence="1">
    <name type="scientific">Histophilus somni (strain 129Pt)</name>
    <name type="common">Haemophilus somnus</name>
    <dbReference type="NCBI Taxonomy" id="205914"/>
    <lineage>
        <taxon>Bacteria</taxon>
        <taxon>Pseudomonadati</taxon>
        <taxon>Pseudomonadota</taxon>
        <taxon>Gammaproteobacteria</taxon>
        <taxon>Pasteurellales</taxon>
        <taxon>Pasteurellaceae</taxon>
        <taxon>Histophilus</taxon>
    </lineage>
</organism>
<dbReference type="KEGG" id="hso:HS_0460a"/>